<evidence type="ECO:0000313" key="2">
    <source>
        <dbReference type="EMBL" id="KJL45609.1"/>
    </source>
</evidence>
<dbReference type="AlphaFoldDB" id="A0A0M2HMF7"/>
<evidence type="ECO:0000256" key="1">
    <source>
        <dbReference type="SAM" id="MobiDB-lite"/>
    </source>
</evidence>
<protein>
    <submittedName>
        <fullName evidence="2">Uncharacterized protein</fullName>
    </submittedName>
</protein>
<organism evidence="2 3">
    <name type="scientific">Microbacterium trichothecenolyticum</name>
    <name type="common">Aureobacterium trichothecenolyticum</name>
    <dbReference type="NCBI Taxonomy" id="69370"/>
    <lineage>
        <taxon>Bacteria</taxon>
        <taxon>Bacillati</taxon>
        <taxon>Actinomycetota</taxon>
        <taxon>Actinomycetes</taxon>
        <taxon>Micrococcales</taxon>
        <taxon>Microbacteriaceae</taxon>
        <taxon>Microbacterium</taxon>
    </lineage>
</organism>
<proteinExistence type="predicted"/>
<dbReference type="EMBL" id="JYJA01000015">
    <property type="protein sequence ID" value="KJL45609.1"/>
    <property type="molecule type" value="Genomic_DNA"/>
</dbReference>
<feature type="compositionally biased region" description="Basic and acidic residues" evidence="1">
    <location>
        <begin position="10"/>
        <end position="30"/>
    </location>
</feature>
<sequence>MTVPLVLFDDTPRARRDDPVTSHAAADKNDTAGSRRAVLLIMYAYDRPLADHEIEAIHNEAGGKYTGQRLRTARDELVDDGRVIHDSEVIGPKGSACWTWRLTTAAEREKPPTEKRPRARRSHAIANTKENQ</sequence>
<name>A0A0M2HMF7_MICTR</name>
<feature type="region of interest" description="Disordered" evidence="1">
    <location>
        <begin position="106"/>
        <end position="132"/>
    </location>
</feature>
<reference evidence="2 3" key="1">
    <citation type="submission" date="2015-02" db="EMBL/GenBank/DDBJ databases">
        <title>Draft genome sequences of ten Microbacterium spp. with emphasis on heavy metal contaminated environments.</title>
        <authorList>
            <person name="Corretto E."/>
        </authorList>
    </citation>
    <scope>NUCLEOTIDE SEQUENCE [LARGE SCALE GENOMIC DNA]</scope>
    <source>
        <strain evidence="2 3">DSM 8608</strain>
    </source>
</reference>
<keyword evidence="3" id="KW-1185">Reference proteome</keyword>
<feature type="region of interest" description="Disordered" evidence="1">
    <location>
        <begin position="8"/>
        <end position="31"/>
    </location>
</feature>
<dbReference type="OrthoDB" id="5119038at2"/>
<dbReference type="PATRIC" id="fig|69370.6.peg.168"/>
<gene>
    <name evidence="2" type="ORF">RS82_00161</name>
</gene>
<evidence type="ECO:0000313" key="3">
    <source>
        <dbReference type="Proteomes" id="UP000034098"/>
    </source>
</evidence>
<comment type="caution">
    <text evidence="2">The sequence shown here is derived from an EMBL/GenBank/DDBJ whole genome shotgun (WGS) entry which is preliminary data.</text>
</comment>
<feature type="compositionally biased region" description="Basic and acidic residues" evidence="1">
    <location>
        <begin position="106"/>
        <end position="116"/>
    </location>
</feature>
<dbReference type="Proteomes" id="UP000034098">
    <property type="component" value="Unassembled WGS sequence"/>
</dbReference>
<accession>A0A0M2HMF7</accession>
<dbReference type="RefSeq" id="WP_045296229.1">
    <property type="nucleotide sequence ID" value="NZ_JYJA01000015.1"/>
</dbReference>